<dbReference type="EMBL" id="SSTE01021131">
    <property type="protein sequence ID" value="KAA0032905.1"/>
    <property type="molecule type" value="Genomic_DNA"/>
</dbReference>
<gene>
    <name evidence="2" type="ORF">E6C27_scaffold81G001350</name>
</gene>
<evidence type="ECO:0000313" key="3">
    <source>
        <dbReference type="Proteomes" id="UP000321393"/>
    </source>
</evidence>
<proteinExistence type="predicted"/>
<evidence type="ECO:0000256" key="1">
    <source>
        <dbReference type="SAM" id="MobiDB-lite"/>
    </source>
</evidence>
<evidence type="ECO:0000313" key="2">
    <source>
        <dbReference type="EMBL" id="KAA0032905.1"/>
    </source>
</evidence>
<sequence>MWTGSILGSFVESPLIGCAWLRPLPTAKASRLLVGSLPPVPCPAGGKKLHKLSGPLLVEAALGNSAGITSFQLSRIGKISEGRFLAGSRTPSSLRHARKVGCAFFHPFESCIAEICLAFRLDSRANGTMEGLPSSKMHKLLLKGIGSLPCCLGHFNFGLYSIQNLQGSHLRLLVAPKIQTSLDSFSPPHVPPPHCIGIRPSSASNLNFRAKPEEGSRIDIADNEKPYVWPDLFLSLARKRTQGNRHTCPKETTRTGQPESTSGAEP</sequence>
<name>A0A5A7SUM6_CUCMM</name>
<accession>A0A5A7SUM6</accession>
<organism evidence="2 3">
    <name type="scientific">Cucumis melo var. makuwa</name>
    <name type="common">Oriental melon</name>
    <dbReference type="NCBI Taxonomy" id="1194695"/>
    <lineage>
        <taxon>Eukaryota</taxon>
        <taxon>Viridiplantae</taxon>
        <taxon>Streptophyta</taxon>
        <taxon>Embryophyta</taxon>
        <taxon>Tracheophyta</taxon>
        <taxon>Spermatophyta</taxon>
        <taxon>Magnoliopsida</taxon>
        <taxon>eudicotyledons</taxon>
        <taxon>Gunneridae</taxon>
        <taxon>Pentapetalae</taxon>
        <taxon>rosids</taxon>
        <taxon>fabids</taxon>
        <taxon>Cucurbitales</taxon>
        <taxon>Cucurbitaceae</taxon>
        <taxon>Benincaseae</taxon>
        <taxon>Cucumis</taxon>
    </lineage>
</organism>
<dbReference type="Proteomes" id="UP000321393">
    <property type="component" value="Unassembled WGS sequence"/>
</dbReference>
<dbReference type="AlphaFoldDB" id="A0A5A7SUM6"/>
<reference evidence="2 3" key="1">
    <citation type="submission" date="2019-08" db="EMBL/GenBank/DDBJ databases">
        <title>Draft genome sequences of two oriental melons (Cucumis melo L. var makuwa).</title>
        <authorList>
            <person name="Kwon S.-Y."/>
        </authorList>
    </citation>
    <scope>NUCLEOTIDE SEQUENCE [LARGE SCALE GENOMIC DNA]</scope>
    <source>
        <strain evidence="3">cv. SW 3</strain>
        <tissue evidence="2">Leaf</tissue>
    </source>
</reference>
<feature type="compositionally biased region" description="Polar residues" evidence="1">
    <location>
        <begin position="254"/>
        <end position="266"/>
    </location>
</feature>
<protein>
    <submittedName>
        <fullName evidence="2">Uncharacterized protein</fullName>
    </submittedName>
</protein>
<comment type="caution">
    <text evidence="2">The sequence shown here is derived from an EMBL/GenBank/DDBJ whole genome shotgun (WGS) entry which is preliminary data.</text>
</comment>
<feature type="region of interest" description="Disordered" evidence="1">
    <location>
        <begin position="240"/>
        <end position="266"/>
    </location>
</feature>